<dbReference type="InterPro" id="IPR006597">
    <property type="entry name" value="Sel1-like"/>
</dbReference>
<dbReference type="GO" id="GO:0009279">
    <property type="term" value="C:cell outer membrane"/>
    <property type="evidence" value="ECO:0007669"/>
    <property type="project" value="TreeGrafter"/>
</dbReference>
<feature type="repeat" description="TPR" evidence="3">
    <location>
        <begin position="489"/>
        <end position="522"/>
    </location>
</feature>
<accession>A0A286G1L9</accession>
<dbReference type="InterPro" id="IPR036390">
    <property type="entry name" value="WH_DNA-bd_sf"/>
</dbReference>
<dbReference type="SUPFAM" id="SSF46785">
    <property type="entry name" value="Winged helix' DNA-binding domain"/>
    <property type="match status" value="1"/>
</dbReference>
<feature type="repeat" description="TPR" evidence="3">
    <location>
        <begin position="591"/>
        <end position="624"/>
    </location>
</feature>
<dbReference type="AlphaFoldDB" id="A0A286G1L9"/>
<dbReference type="SUPFAM" id="SSF52540">
    <property type="entry name" value="P-loop containing nucleoside triphosphate hydrolases"/>
    <property type="match status" value="1"/>
</dbReference>
<dbReference type="SMART" id="SM00028">
    <property type="entry name" value="TPR"/>
    <property type="match status" value="7"/>
</dbReference>
<dbReference type="PANTHER" id="PTHR44858">
    <property type="entry name" value="TETRATRICOPEPTIDE REPEAT PROTEIN 6"/>
    <property type="match status" value="1"/>
</dbReference>
<proteinExistence type="predicted"/>
<organism evidence="4 5">
    <name type="scientific">Spirosoma fluviale</name>
    <dbReference type="NCBI Taxonomy" id="1597977"/>
    <lineage>
        <taxon>Bacteria</taxon>
        <taxon>Pseudomonadati</taxon>
        <taxon>Bacteroidota</taxon>
        <taxon>Cytophagia</taxon>
        <taxon>Cytophagales</taxon>
        <taxon>Cytophagaceae</taxon>
        <taxon>Spirosoma</taxon>
    </lineage>
</organism>
<evidence type="ECO:0000256" key="1">
    <source>
        <dbReference type="ARBA" id="ARBA00022737"/>
    </source>
</evidence>
<dbReference type="PROSITE" id="PS50005">
    <property type="entry name" value="TPR"/>
    <property type="match status" value="7"/>
</dbReference>
<dbReference type="PROSITE" id="PS50293">
    <property type="entry name" value="TPR_REGION"/>
    <property type="match status" value="5"/>
</dbReference>
<dbReference type="EMBL" id="OCNH01000002">
    <property type="protein sequence ID" value="SOD89342.1"/>
    <property type="molecule type" value="Genomic_DNA"/>
</dbReference>
<dbReference type="SUPFAM" id="SSF81901">
    <property type="entry name" value="HCP-like"/>
    <property type="match status" value="1"/>
</dbReference>
<evidence type="ECO:0000313" key="4">
    <source>
        <dbReference type="EMBL" id="SOD89342.1"/>
    </source>
</evidence>
<dbReference type="Pfam" id="PF00515">
    <property type="entry name" value="TPR_1"/>
    <property type="match status" value="1"/>
</dbReference>
<dbReference type="PANTHER" id="PTHR44858:SF1">
    <property type="entry name" value="UDP-N-ACETYLGLUCOSAMINE--PEPTIDE N-ACETYLGLUCOSAMINYLTRANSFERASE SPINDLY-RELATED"/>
    <property type="match status" value="1"/>
</dbReference>
<keyword evidence="5" id="KW-1185">Reference proteome</keyword>
<feature type="repeat" description="TPR" evidence="3">
    <location>
        <begin position="523"/>
        <end position="556"/>
    </location>
</feature>
<dbReference type="Gene3D" id="1.25.40.10">
    <property type="entry name" value="Tetratricopeptide repeat domain"/>
    <property type="match status" value="3"/>
</dbReference>
<sequence>MVETQQSVGNKGISTFLSFGAKNVKPDILEKMLIGRQKTVSLLEQYVWEIAQNGVNHQVFIVGPRGAGKTHMLRVLYYRVNELVQSRAIVVSYFAEEEYGISGYLDFLIRVINAFMRWYDADRAALETQLNILRETPESRQEYVAETIISDYIGDKPLLILSENFDSILEALNKDGQSKLRAWLYRHNRISIMATSQATSPDLGREDRPFYGFFSTITLKKLTYEESLELLRSLAQIENNPTMIEHLAGKGQAQVRAIHELVKGNHRLLVTFYEFLKADSLADLSVIFMKTMNDLKPYYETFIRFLPAQQQKILYYLALAKIPQKGTDIGKNCFIATTSLTKQLSELQRQHLIDALPDPTDKRNKLYDVSEPLLRIAIEIGEQREGVTALFIDFLALYYSHDEIKSQKARFESMYQSEVEPQKKQKLYWEVEARERALKVQIDLEVEQLGLVSIAQKQINLGLDYHKKGHYNEAIHAYQQAIHVKANSEWAWLFLGIAYTDQTNYDQAIEAFRQAIEIRPSLESAWNGLGAIYTSQDNYILAIEAFKQAIEIRPDDEMAWYNLGVVYSAQNSYFQAMEAYEKAVELKPDYIKAWYNLGVTYEAQISYNDATRAYKKAIELQPDYIKAWANLGIAYGMQDNQDRAIEALLKAIDLQPDDAKIWYNLGVTYSKKGNYVQAINAFKNTIAIERTDKDSITNLEKAVTKHLQAQTATEPELTDLEIWLQGRAGFEIISTYVTTYRRVVFGKEEKALYELPKEQREFFEREILKRQVQ</sequence>
<feature type="repeat" description="TPR" evidence="3">
    <location>
        <begin position="455"/>
        <end position="488"/>
    </location>
</feature>
<dbReference type="Pfam" id="PF13414">
    <property type="entry name" value="TPR_11"/>
    <property type="match status" value="2"/>
</dbReference>
<keyword evidence="2 3" id="KW-0802">TPR repeat</keyword>
<dbReference type="InterPro" id="IPR019734">
    <property type="entry name" value="TPR_rpt"/>
</dbReference>
<dbReference type="Gene3D" id="3.40.50.300">
    <property type="entry name" value="P-loop containing nucleotide triphosphate hydrolases"/>
    <property type="match status" value="1"/>
</dbReference>
<feature type="repeat" description="TPR" evidence="3">
    <location>
        <begin position="557"/>
        <end position="590"/>
    </location>
</feature>
<dbReference type="GO" id="GO:0046813">
    <property type="term" value="P:receptor-mediated virion attachment to host cell"/>
    <property type="evidence" value="ECO:0007669"/>
    <property type="project" value="TreeGrafter"/>
</dbReference>
<evidence type="ECO:0000256" key="2">
    <source>
        <dbReference type="ARBA" id="ARBA00022803"/>
    </source>
</evidence>
<feature type="repeat" description="TPR" evidence="3">
    <location>
        <begin position="659"/>
        <end position="692"/>
    </location>
</feature>
<dbReference type="InterPro" id="IPR011990">
    <property type="entry name" value="TPR-like_helical_dom_sf"/>
</dbReference>
<evidence type="ECO:0000313" key="5">
    <source>
        <dbReference type="Proteomes" id="UP000219452"/>
    </source>
</evidence>
<gene>
    <name evidence="4" type="ORF">SAMN06269250_3033</name>
</gene>
<feature type="repeat" description="TPR" evidence="3">
    <location>
        <begin position="625"/>
        <end position="658"/>
    </location>
</feature>
<keyword evidence="1" id="KW-0677">Repeat</keyword>
<name>A0A286G1L9_9BACT</name>
<dbReference type="SMART" id="SM00671">
    <property type="entry name" value="SEL1"/>
    <property type="match status" value="5"/>
</dbReference>
<reference evidence="5" key="1">
    <citation type="submission" date="2017-09" db="EMBL/GenBank/DDBJ databases">
        <authorList>
            <person name="Varghese N."/>
            <person name="Submissions S."/>
        </authorList>
    </citation>
    <scope>NUCLEOTIDE SEQUENCE [LARGE SCALE GENOMIC DNA]</scope>
    <source>
        <strain evidence="5">DSM 29961</strain>
    </source>
</reference>
<protein>
    <submittedName>
        <fullName evidence="4">Tetratricopeptide repeat-containing protein</fullName>
    </submittedName>
</protein>
<dbReference type="Gene3D" id="1.10.10.10">
    <property type="entry name" value="Winged helix-like DNA-binding domain superfamily/Winged helix DNA-binding domain"/>
    <property type="match status" value="1"/>
</dbReference>
<dbReference type="Pfam" id="PF13432">
    <property type="entry name" value="TPR_16"/>
    <property type="match status" value="1"/>
</dbReference>
<dbReference type="InterPro" id="IPR027417">
    <property type="entry name" value="P-loop_NTPase"/>
</dbReference>
<dbReference type="Proteomes" id="UP000219452">
    <property type="component" value="Unassembled WGS sequence"/>
</dbReference>
<dbReference type="InterPro" id="IPR050498">
    <property type="entry name" value="Ycf3"/>
</dbReference>
<dbReference type="InterPro" id="IPR036388">
    <property type="entry name" value="WH-like_DNA-bd_sf"/>
</dbReference>
<evidence type="ECO:0000256" key="3">
    <source>
        <dbReference type="PROSITE-ProRule" id="PRU00339"/>
    </source>
</evidence>